<protein>
    <recommendedName>
        <fullName evidence="4">TonB C-terminal domain-containing protein</fullName>
    </recommendedName>
</protein>
<accession>A0A844ZM75</accession>
<comment type="caution">
    <text evidence="2">The sequence shown here is derived from an EMBL/GenBank/DDBJ whole genome shotgun (WGS) entry which is preliminary data.</text>
</comment>
<sequence length="317" mass="33764">MATAPLTASAQEAPLVYTQSGPWSLDFGDDYCQLASIYSNGDNEIALALERNRADNSVRMILVSDSIRTFRAADQIGYSYLPSGGERTARYIKSETPDGRDYFNFGNIIIGPDPFAGFGAGGPGGPGGPGPGPGGPPPGAGAGAQGADAPFVQPPYDRAAELEFAAGINGIAFDEGLLRGFSLQTGSLRAPLEALQTCMDDLLVTWGLDYEKHRTMTRRAAPVGQAFEWIPRGTVGFQEFGAFGGARNPFRVMIDAQGKPTSCTVHWPSLAERKNEAICKGIMENGSFTPALDADGQPMASYWMVDYVFGLNRPFGQ</sequence>
<keyword evidence="3" id="KW-1185">Reference proteome</keyword>
<feature type="region of interest" description="Disordered" evidence="1">
    <location>
        <begin position="119"/>
        <end position="152"/>
    </location>
</feature>
<dbReference type="AlphaFoldDB" id="A0A844ZM75"/>
<name>A0A844ZM75_9SPHN</name>
<dbReference type="EMBL" id="WTYY01000003">
    <property type="protein sequence ID" value="MXO88664.1"/>
    <property type="molecule type" value="Genomic_DNA"/>
</dbReference>
<proteinExistence type="predicted"/>
<dbReference type="RefSeq" id="WP_202385979.1">
    <property type="nucleotide sequence ID" value="NZ_BAAAFP010000001.1"/>
</dbReference>
<organism evidence="2 3">
    <name type="scientific">Alteraurantiacibacter aestuarii</name>
    <dbReference type="NCBI Taxonomy" id="650004"/>
    <lineage>
        <taxon>Bacteria</taxon>
        <taxon>Pseudomonadati</taxon>
        <taxon>Pseudomonadota</taxon>
        <taxon>Alphaproteobacteria</taxon>
        <taxon>Sphingomonadales</taxon>
        <taxon>Erythrobacteraceae</taxon>
        <taxon>Alteraurantiacibacter</taxon>
    </lineage>
</organism>
<evidence type="ECO:0008006" key="4">
    <source>
        <dbReference type="Google" id="ProtNLM"/>
    </source>
</evidence>
<feature type="compositionally biased region" description="Pro residues" evidence="1">
    <location>
        <begin position="126"/>
        <end position="139"/>
    </location>
</feature>
<dbReference type="Proteomes" id="UP000435243">
    <property type="component" value="Unassembled WGS sequence"/>
</dbReference>
<evidence type="ECO:0000313" key="2">
    <source>
        <dbReference type="EMBL" id="MXO88664.1"/>
    </source>
</evidence>
<evidence type="ECO:0000256" key="1">
    <source>
        <dbReference type="SAM" id="MobiDB-lite"/>
    </source>
</evidence>
<evidence type="ECO:0000313" key="3">
    <source>
        <dbReference type="Proteomes" id="UP000435243"/>
    </source>
</evidence>
<reference evidence="2 3" key="1">
    <citation type="submission" date="2019-12" db="EMBL/GenBank/DDBJ databases">
        <title>Genomic-based taxomic classification of the family Erythrobacteraceae.</title>
        <authorList>
            <person name="Xu L."/>
        </authorList>
    </citation>
    <scope>NUCLEOTIDE SEQUENCE [LARGE SCALE GENOMIC DNA]</scope>
    <source>
        <strain evidence="2 3">JCM 16339</strain>
    </source>
</reference>
<gene>
    <name evidence="2" type="ORF">GRI32_07905</name>
</gene>